<accession>A0A0C3EXP8</accession>
<sequence>MQNAEHTSFCHLKKPTLNLNPRNTNSFIEYVDEHVHIGRPSNVRTIPAESPTAASTPKSWLWVNLKIILDQLYFHQQRTSQSRLRAKDNNLQGGLDIVGEHNICLKLAPCVIREQDVLVATRAQHRHHHVRDQQCQQPIRLVKSISIVFPTNAVGHPSRANRIASFSLVLRGEFVLCLVIGTLANCCFFVGIRASDLDRLLPHRVPRPAQNQEPPEPSTTSSALLELQAQLPETQSSPVMSVRRVLEPLMPSSEKSAW</sequence>
<evidence type="ECO:0000313" key="2">
    <source>
        <dbReference type="Proteomes" id="UP000054166"/>
    </source>
</evidence>
<proteinExistence type="predicted"/>
<reference evidence="1 2" key="1">
    <citation type="submission" date="2014-04" db="EMBL/GenBank/DDBJ databases">
        <authorList>
            <consortium name="DOE Joint Genome Institute"/>
            <person name="Kuo A."/>
            <person name="Tarkka M."/>
            <person name="Buscot F."/>
            <person name="Kohler A."/>
            <person name="Nagy L.G."/>
            <person name="Floudas D."/>
            <person name="Copeland A."/>
            <person name="Barry K.W."/>
            <person name="Cichocki N."/>
            <person name="Veneault-Fourrey C."/>
            <person name="LaButti K."/>
            <person name="Lindquist E.A."/>
            <person name="Lipzen A."/>
            <person name="Lundell T."/>
            <person name="Morin E."/>
            <person name="Murat C."/>
            <person name="Sun H."/>
            <person name="Tunlid A."/>
            <person name="Henrissat B."/>
            <person name="Grigoriev I.V."/>
            <person name="Hibbett D.S."/>
            <person name="Martin F."/>
            <person name="Nordberg H.P."/>
            <person name="Cantor M.N."/>
            <person name="Hua S.X."/>
        </authorList>
    </citation>
    <scope>NUCLEOTIDE SEQUENCE [LARGE SCALE GENOMIC DNA]</scope>
    <source>
        <strain evidence="1 2">F 1598</strain>
    </source>
</reference>
<keyword evidence="2" id="KW-1185">Reference proteome</keyword>
<gene>
    <name evidence="1" type="ORF">PILCRDRAFT_15865</name>
</gene>
<organism evidence="1 2">
    <name type="scientific">Piloderma croceum (strain F 1598)</name>
    <dbReference type="NCBI Taxonomy" id="765440"/>
    <lineage>
        <taxon>Eukaryota</taxon>
        <taxon>Fungi</taxon>
        <taxon>Dikarya</taxon>
        <taxon>Basidiomycota</taxon>
        <taxon>Agaricomycotina</taxon>
        <taxon>Agaricomycetes</taxon>
        <taxon>Agaricomycetidae</taxon>
        <taxon>Atheliales</taxon>
        <taxon>Atheliaceae</taxon>
        <taxon>Piloderma</taxon>
    </lineage>
</organism>
<dbReference type="Proteomes" id="UP000054166">
    <property type="component" value="Unassembled WGS sequence"/>
</dbReference>
<name>A0A0C3EXP8_PILCF</name>
<protein>
    <submittedName>
        <fullName evidence="1">Uncharacterized protein</fullName>
    </submittedName>
</protein>
<dbReference type="AlphaFoldDB" id="A0A0C3EXP8"/>
<dbReference type="HOGENOM" id="CLU_1078134_0_0_1"/>
<reference evidence="2" key="2">
    <citation type="submission" date="2015-01" db="EMBL/GenBank/DDBJ databases">
        <title>Evolutionary Origins and Diversification of the Mycorrhizal Mutualists.</title>
        <authorList>
            <consortium name="DOE Joint Genome Institute"/>
            <consortium name="Mycorrhizal Genomics Consortium"/>
            <person name="Kohler A."/>
            <person name="Kuo A."/>
            <person name="Nagy L.G."/>
            <person name="Floudas D."/>
            <person name="Copeland A."/>
            <person name="Barry K.W."/>
            <person name="Cichocki N."/>
            <person name="Veneault-Fourrey C."/>
            <person name="LaButti K."/>
            <person name="Lindquist E.A."/>
            <person name="Lipzen A."/>
            <person name="Lundell T."/>
            <person name="Morin E."/>
            <person name="Murat C."/>
            <person name="Riley R."/>
            <person name="Ohm R."/>
            <person name="Sun H."/>
            <person name="Tunlid A."/>
            <person name="Henrissat B."/>
            <person name="Grigoriev I.V."/>
            <person name="Hibbett D.S."/>
            <person name="Martin F."/>
        </authorList>
    </citation>
    <scope>NUCLEOTIDE SEQUENCE [LARGE SCALE GENOMIC DNA]</scope>
    <source>
        <strain evidence="2">F 1598</strain>
    </source>
</reference>
<dbReference type="InParanoid" id="A0A0C3EXP8"/>
<dbReference type="EMBL" id="KN833110">
    <property type="protein sequence ID" value="KIM72734.1"/>
    <property type="molecule type" value="Genomic_DNA"/>
</dbReference>
<evidence type="ECO:0000313" key="1">
    <source>
        <dbReference type="EMBL" id="KIM72734.1"/>
    </source>
</evidence>